<gene>
    <name evidence="1" type="ORF">DEBURN_LOCUS11501</name>
</gene>
<evidence type="ECO:0000313" key="1">
    <source>
        <dbReference type="EMBL" id="CAG8652479.1"/>
    </source>
</evidence>
<dbReference type="OrthoDB" id="10524780at2759"/>
<dbReference type="EMBL" id="CAJVPK010006710">
    <property type="protein sequence ID" value="CAG8652479.1"/>
    <property type="molecule type" value="Genomic_DNA"/>
</dbReference>
<proteinExistence type="predicted"/>
<feature type="non-terminal residue" evidence="1">
    <location>
        <position position="1"/>
    </location>
</feature>
<evidence type="ECO:0000313" key="2">
    <source>
        <dbReference type="Proteomes" id="UP000789706"/>
    </source>
</evidence>
<dbReference type="AlphaFoldDB" id="A0A9N9DZ17"/>
<reference evidence="1" key="1">
    <citation type="submission" date="2021-06" db="EMBL/GenBank/DDBJ databases">
        <authorList>
            <person name="Kallberg Y."/>
            <person name="Tangrot J."/>
            <person name="Rosling A."/>
        </authorList>
    </citation>
    <scope>NUCLEOTIDE SEQUENCE</scope>
    <source>
        <strain evidence="1">AZ414A</strain>
    </source>
</reference>
<name>A0A9N9DZ17_9GLOM</name>
<protein>
    <submittedName>
        <fullName evidence="1">8200_t:CDS:1</fullName>
    </submittedName>
</protein>
<accession>A0A9N9DZ17</accession>
<organism evidence="1 2">
    <name type="scientific">Diversispora eburnea</name>
    <dbReference type="NCBI Taxonomy" id="1213867"/>
    <lineage>
        <taxon>Eukaryota</taxon>
        <taxon>Fungi</taxon>
        <taxon>Fungi incertae sedis</taxon>
        <taxon>Mucoromycota</taxon>
        <taxon>Glomeromycotina</taxon>
        <taxon>Glomeromycetes</taxon>
        <taxon>Diversisporales</taxon>
        <taxon>Diversisporaceae</taxon>
        <taxon>Diversispora</taxon>
    </lineage>
</organism>
<sequence>EMEDVLEAYLDFFSNELITTFVCSPIMTGKTKALRIILNSFVKEESRLSCFI</sequence>
<dbReference type="Proteomes" id="UP000789706">
    <property type="component" value="Unassembled WGS sequence"/>
</dbReference>
<keyword evidence="2" id="KW-1185">Reference proteome</keyword>
<comment type="caution">
    <text evidence="1">The sequence shown here is derived from an EMBL/GenBank/DDBJ whole genome shotgun (WGS) entry which is preliminary data.</text>
</comment>